<dbReference type="PANTHER" id="PTHR13774">
    <property type="entry name" value="PHENAZINE BIOSYNTHESIS PROTEIN"/>
    <property type="match status" value="1"/>
</dbReference>
<evidence type="ECO:0000256" key="1">
    <source>
        <dbReference type="ARBA" id="ARBA00008270"/>
    </source>
</evidence>
<evidence type="ECO:0000313" key="4">
    <source>
        <dbReference type="EMBL" id="QHN77459.1"/>
    </source>
</evidence>
<keyword evidence="3" id="KW-0812">Transmembrane</keyword>
<dbReference type="SMR" id="A0A6B9V7S7"/>
<keyword evidence="2 4" id="KW-0413">Isomerase</keyword>
<evidence type="ECO:0000256" key="2">
    <source>
        <dbReference type="ARBA" id="ARBA00023235"/>
    </source>
</evidence>
<dbReference type="Pfam" id="PF02567">
    <property type="entry name" value="PhzC-PhzF"/>
    <property type="match status" value="1"/>
</dbReference>
<protein>
    <submittedName>
        <fullName evidence="4">Putative isomerase</fullName>
    </submittedName>
</protein>
<feature type="transmembrane region" description="Helical" evidence="3">
    <location>
        <begin position="106"/>
        <end position="125"/>
    </location>
</feature>
<evidence type="ECO:0000313" key="5">
    <source>
        <dbReference type="Proteomes" id="UP000464620"/>
    </source>
</evidence>
<dbReference type="EMBL" id="CP031001">
    <property type="protein sequence ID" value="QHN77459.1"/>
    <property type="molecule type" value="Genomic_DNA"/>
</dbReference>
<dbReference type="Gramene" id="arahy.Tifrunner.gnm2.ann2.Ah19g240200.1">
    <property type="protein sequence ID" value="arahy.Tifrunner.gnm2.ann2.Ah19g240200.1-CDS"/>
    <property type="gene ID" value="arahy.Tifrunner.gnm2.ann2.Ah19g240200"/>
</dbReference>
<dbReference type="InterPro" id="IPR003719">
    <property type="entry name" value="Phenazine_PhzF-like"/>
</dbReference>
<sequence length="314" mass="34723">MLKPYYPCLILHHPSTSLLSPTTTIVCASNNRRQAFFKSQPSNLKILQLASIVAMNLKILPEPFNSLAAEIARGHITPLNLPEPSILTRIVAPPKKTGNKKRKKKLSLFALFALVCCAAGFWSFRVSDPDVFVRAFLFSIAGVSLIRMSLGKKAIKEWVLGFAVGVFFMASCGFGKEDLKFWVERLRVVVKSGEAVIKVEPKLDEIVKFPGRGIIVTATAPSGSGFDCYSRFFCPKFGINEDPVCGTAHCAIASYWSKKLGKCDLNAYQASSRGGVFNIHVDEKKQRVLLRGKAVIVMEGCILVLHNYTYLDEE</sequence>
<reference evidence="4 5" key="1">
    <citation type="submission" date="2020-01" db="EMBL/GenBank/DDBJ databases">
        <title>Genome sequence of Arachis hypogaea, cultivar Shitouqi.</title>
        <authorList>
            <person name="Zhuang W."/>
            <person name="Chen H."/>
            <person name="Varshney R."/>
            <person name="Wang D."/>
            <person name="Ming R."/>
        </authorList>
    </citation>
    <scope>NUCLEOTIDE SEQUENCE [LARGE SCALE GENOMIC DNA]</scope>
    <source>
        <tissue evidence="4">Young leaf</tissue>
    </source>
</reference>
<comment type="similarity">
    <text evidence="1">Belongs to the PhzF family.</text>
</comment>
<dbReference type="PANTHER" id="PTHR13774:SF17">
    <property type="entry name" value="PHENAZINE BIOSYNTHESIS-LIKE DOMAIN-CONTAINING PROTEIN"/>
    <property type="match status" value="1"/>
</dbReference>
<accession>A0A6B9V7S7</accession>
<feature type="transmembrane region" description="Helical" evidence="3">
    <location>
        <begin position="131"/>
        <end position="150"/>
    </location>
</feature>
<name>A0A6B9V7S7_ARAHY</name>
<feature type="transmembrane region" description="Helical" evidence="3">
    <location>
        <begin position="157"/>
        <end position="176"/>
    </location>
</feature>
<keyword evidence="3" id="KW-1133">Transmembrane helix</keyword>
<gene>
    <name evidence="4" type="ORF">DS421_19g652860</name>
</gene>
<evidence type="ECO:0000256" key="3">
    <source>
        <dbReference type="SAM" id="Phobius"/>
    </source>
</evidence>
<dbReference type="SUPFAM" id="SSF54506">
    <property type="entry name" value="Diaminopimelate epimerase-like"/>
    <property type="match status" value="1"/>
</dbReference>
<dbReference type="OrthoDB" id="75169at2759"/>
<dbReference type="GO" id="GO:0005737">
    <property type="term" value="C:cytoplasm"/>
    <property type="evidence" value="ECO:0007669"/>
    <property type="project" value="TreeGrafter"/>
</dbReference>
<keyword evidence="3" id="KW-0472">Membrane</keyword>
<proteinExistence type="inferred from homology"/>
<dbReference type="Proteomes" id="UP000464620">
    <property type="component" value="Chromosome B09"/>
</dbReference>
<dbReference type="Gene3D" id="3.10.310.10">
    <property type="entry name" value="Diaminopimelate Epimerase, Chain A, domain 1"/>
    <property type="match status" value="1"/>
</dbReference>
<organism evidence="4 5">
    <name type="scientific">Arachis hypogaea</name>
    <name type="common">Peanut</name>
    <dbReference type="NCBI Taxonomy" id="3818"/>
    <lineage>
        <taxon>Eukaryota</taxon>
        <taxon>Viridiplantae</taxon>
        <taxon>Streptophyta</taxon>
        <taxon>Embryophyta</taxon>
        <taxon>Tracheophyta</taxon>
        <taxon>Spermatophyta</taxon>
        <taxon>Magnoliopsida</taxon>
        <taxon>eudicotyledons</taxon>
        <taxon>Gunneridae</taxon>
        <taxon>Pentapetalae</taxon>
        <taxon>rosids</taxon>
        <taxon>fabids</taxon>
        <taxon>Fabales</taxon>
        <taxon>Fabaceae</taxon>
        <taxon>Papilionoideae</taxon>
        <taxon>50 kb inversion clade</taxon>
        <taxon>dalbergioids sensu lato</taxon>
        <taxon>Dalbergieae</taxon>
        <taxon>Pterocarpus clade</taxon>
        <taxon>Arachis</taxon>
    </lineage>
</organism>
<dbReference type="AlphaFoldDB" id="A0A6B9V7S7"/>
<dbReference type="GO" id="GO:0016853">
    <property type="term" value="F:isomerase activity"/>
    <property type="evidence" value="ECO:0007669"/>
    <property type="project" value="UniProtKB-KW"/>
</dbReference>